<feature type="domain" description="C2H2-type" evidence="11">
    <location>
        <begin position="152"/>
        <end position="179"/>
    </location>
</feature>
<keyword evidence="5" id="KW-0862">Zinc</keyword>
<dbReference type="FunFam" id="3.30.160.60:FF:000145">
    <property type="entry name" value="Zinc finger protein 574"/>
    <property type="match status" value="1"/>
</dbReference>
<gene>
    <name evidence="12" type="ORF">g.14817</name>
</gene>
<keyword evidence="7" id="KW-0804">Transcription</keyword>
<feature type="domain" description="C2H2-type" evidence="11">
    <location>
        <begin position="180"/>
        <end position="209"/>
    </location>
</feature>
<dbReference type="InterPro" id="IPR013087">
    <property type="entry name" value="Znf_C2H2_type"/>
</dbReference>
<dbReference type="GO" id="GO:0005634">
    <property type="term" value="C:nucleus"/>
    <property type="evidence" value="ECO:0007669"/>
    <property type="project" value="UniProtKB-SubCell"/>
</dbReference>
<evidence type="ECO:0000256" key="9">
    <source>
        <dbReference type="PROSITE-ProRule" id="PRU00042"/>
    </source>
</evidence>
<keyword evidence="8" id="KW-0539">Nucleus</keyword>
<feature type="region of interest" description="Disordered" evidence="10">
    <location>
        <begin position="449"/>
        <end position="471"/>
    </location>
</feature>
<evidence type="ECO:0000256" key="7">
    <source>
        <dbReference type="ARBA" id="ARBA00023163"/>
    </source>
</evidence>
<evidence type="ECO:0000256" key="3">
    <source>
        <dbReference type="ARBA" id="ARBA00022737"/>
    </source>
</evidence>
<dbReference type="PROSITE" id="PS00028">
    <property type="entry name" value="ZINC_FINGER_C2H2_1"/>
    <property type="match status" value="2"/>
</dbReference>
<keyword evidence="2" id="KW-0479">Metal-binding</keyword>
<evidence type="ECO:0000256" key="8">
    <source>
        <dbReference type="ARBA" id="ARBA00023242"/>
    </source>
</evidence>
<organism evidence="12">
    <name type="scientific">Clastoptera arizonana</name>
    <name type="common">Arizona spittle bug</name>
    <dbReference type="NCBI Taxonomy" id="38151"/>
    <lineage>
        <taxon>Eukaryota</taxon>
        <taxon>Metazoa</taxon>
        <taxon>Ecdysozoa</taxon>
        <taxon>Arthropoda</taxon>
        <taxon>Hexapoda</taxon>
        <taxon>Insecta</taxon>
        <taxon>Pterygota</taxon>
        <taxon>Neoptera</taxon>
        <taxon>Paraneoptera</taxon>
        <taxon>Hemiptera</taxon>
        <taxon>Auchenorrhyncha</taxon>
        <taxon>Cercopoidea</taxon>
        <taxon>Clastopteridae</taxon>
        <taxon>Clastoptera</taxon>
    </lineage>
</organism>
<accession>A0A1B6D0N5</accession>
<dbReference type="InterPro" id="IPR051969">
    <property type="entry name" value="Zinc-finger_DNA-bd_regulators"/>
</dbReference>
<dbReference type="GO" id="GO:0000978">
    <property type="term" value="F:RNA polymerase II cis-regulatory region sequence-specific DNA binding"/>
    <property type="evidence" value="ECO:0007669"/>
    <property type="project" value="TreeGrafter"/>
</dbReference>
<evidence type="ECO:0000256" key="5">
    <source>
        <dbReference type="ARBA" id="ARBA00022833"/>
    </source>
</evidence>
<evidence type="ECO:0000256" key="6">
    <source>
        <dbReference type="ARBA" id="ARBA00023015"/>
    </source>
</evidence>
<dbReference type="SUPFAM" id="SSF57667">
    <property type="entry name" value="beta-beta-alpha zinc fingers"/>
    <property type="match status" value="2"/>
</dbReference>
<dbReference type="SMART" id="SM00355">
    <property type="entry name" value="ZnF_C2H2"/>
    <property type="match status" value="3"/>
</dbReference>
<feature type="compositionally biased region" description="Polar residues" evidence="10">
    <location>
        <begin position="449"/>
        <end position="460"/>
    </location>
</feature>
<keyword evidence="3" id="KW-0677">Repeat</keyword>
<evidence type="ECO:0000256" key="2">
    <source>
        <dbReference type="ARBA" id="ARBA00022723"/>
    </source>
</evidence>
<name>A0A1B6D0N5_9HEMI</name>
<dbReference type="AlphaFoldDB" id="A0A1B6D0N5"/>
<dbReference type="GO" id="GO:0008270">
    <property type="term" value="F:zinc ion binding"/>
    <property type="evidence" value="ECO:0007669"/>
    <property type="project" value="UniProtKB-KW"/>
</dbReference>
<evidence type="ECO:0000256" key="1">
    <source>
        <dbReference type="ARBA" id="ARBA00004123"/>
    </source>
</evidence>
<dbReference type="InterPro" id="IPR036236">
    <property type="entry name" value="Znf_C2H2_sf"/>
</dbReference>
<dbReference type="EMBL" id="GEDC01018074">
    <property type="protein sequence ID" value="JAS19224.1"/>
    <property type="molecule type" value="Transcribed_RNA"/>
</dbReference>
<feature type="compositionally biased region" description="Low complexity" evidence="10">
    <location>
        <begin position="359"/>
        <end position="370"/>
    </location>
</feature>
<keyword evidence="4 9" id="KW-0863">Zinc-finger</keyword>
<dbReference type="PROSITE" id="PS50157">
    <property type="entry name" value="ZINC_FINGER_C2H2_2"/>
    <property type="match status" value="2"/>
</dbReference>
<evidence type="ECO:0000256" key="10">
    <source>
        <dbReference type="SAM" id="MobiDB-lite"/>
    </source>
</evidence>
<feature type="region of interest" description="Disordered" evidence="10">
    <location>
        <begin position="352"/>
        <end position="376"/>
    </location>
</feature>
<proteinExistence type="predicted"/>
<sequence>MPRKKSHGYPPSKRIKNNTEKVLSIPIKAKPLENCERSSNEVLIGSSLLKSESAQENLPVHGKYLHKKFKKMATTALSPDETLNGNRVKSVLFPVPNKNNEDEVSSQKITPTELVLPITSNKNEMTENNHIINTASSMNVIIPIGSNALGRHICSYCKLVCAKPSVLQKHIRAHTNERPYPCQPCGFAFKTKSNLYKHCRSRAHALKVEEVGDEMSSKFNLPLEESTSEDEDIPTKVSEINSNEEITNNNKEEPPAKSIYKPKFHTASIYLQSSVNVEKEDTSDTELQSQGVRLKIPTSLSSQSILSTPSAFTSGSSPSPEFLHRHISKLISENQAIVETMDPFWPKKFLHRTNSKDNSSPSSLSSSPSPGAENLIPKRNIQRLSNSTIDNLSNTQENVSDSEKNVGLRHTTHSKLALALLRPQSSTSPLFSSSSVPSESIDAPLNLTTNSSKIETSNTNNRKRSYSEGLPSPKCLTNKISNIQLKLYNMKQESRKPINSLNDTSVSLFANNIDEKKCSQLGNPQNPEGSIIKDLLLKARAASTGPMFIGNYATSMPEILSNIKASNIIVHEKDERSFSPNQFVCDVCKITFRNVQSFDFHQLYYCKGLREESSSLNSPPPHFGSVSDLPSNKILLNNKDRKDFGKRDPILIAPSYPSPGPLLGNTPLVDSYYTNNQEFEGSSKKRKVENENLLTPQNVHPVSATTLRSLEELSKYPMRSNALQMFGGEVKILDTAGGETKTIRIEPSNRGTPQTTEVQLLLSTHSPDKKNLNIDKIEGKESNPQIVVTIAKTGLHSGGGTIVQVPQKITVNDSIQQQISKQNSTSTTVNTTLTPTVEPHILPNSSYGDSNKYIIPIIPNIISQNLSLPAIPTPVQLPFIPFTSMMTDNNIINPLTSITAYNPLTLPTASFLSSIGKRPNSDMSSPYSGGLVTILHGGKEIPYVPGMPGPHSLLSTNSNLSFSGKTSEEKN</sequence>
<dbReference type="GO" id="GO:0000981">
    <property type="term" value="F:DNA-binding transcription factor activity, RNA polymerase II-specific"/>
    <property type="evidence" value="ECO:0007669"/>
    <property type="project" value="TreeGrafter"/>
</dbReference>
<evidence type="ECO:0000259" key="11">
    <source>
        <dbReference type="PROSITE" id="PS50157"/>
    </source>
</evidence>
<protein>
    <recommendedName>
        <fullName evidence="11">C2H2-type domain-containing protein</fullName>
    </recommendedName>
</protein>
<evidence type="ECO:0000256" key="4">
    <source>
        <dbReference type="ARBA" id="ARBA00022771"/>
    </source>
</evidence>
<comment type="subcellular location">
    <subcellularLocation>
        <location evidence="1">Nucleus</location>
    </subcellularLocation>
</comment>
<dbReference type="Gene3D" id="3.30.160.60">
    <property type="entry name" value="Classic Zinc Finger"/>
    <property type="match status" value="2"/>
</dbReference>
<dbReference type="PANTHER" id="PTHR45944:SF2">
    <property type="entry name" value="SCHNURRI, ISOFORM F"/>
    <property type="match status" value="1"/>
</dbReference>
<evidence type="ECO:0000313" key="12">
    <source>
        <dbReference type="EMBL" id="JAS19224.1"/>
    </source>
</evidence>
<reference evidence="12" key="1">
    <citation type="submission" date="2015-12" db="EMBL/GenBank/DDBJ databases">
        <title>De novo transcriptome assembly of four potential Pierce s Disease insect vectors from Arizona vineyards.</title>
        <authorList>
            <person name="Tassone E.E."/>
        </authorList>
    </citation>
    <scope>NUCLEOTIDE SEQUENCE</scope>
</reference>
<dbReference type="PANTHER" id="PTHR45944">
    <property type="entry name" value="SCHNURRI, ISOFORM F"/>
    <property type="match status" value="1"/>
</dbReference>
<keyword evidence="6" id="KW-0805">Transcription regulation</keyword>